<dbReference type="SMART" id="SM00636">
    <property type="entry name" value="Glyco_18"/>
    <property type="match status" value="1"/>
</dbReference>
<keyword evidence="6 13" id="KW-0732">Signal</keyword>
<dbReference type="GO" id="GO:0000272">
    <property type="term" value="P:polysaccharide catabolic process"/>
    <property type="evidence" value="ECO:0007669"/>
    <property type="project" value="UniProtKB-KW"/>
</dbReference>
<protein>
    <recommendedName>
        <fullName evidence="4">chitinase</fullName>
        <ecNumber evidence="4">3.2.1.14</ecNumber>
    </recommendedName>
</protein>
<organism evidence="15 16">
    <name type="scientific">Trichocladium antarcticum</name>
    <dbReference type="NCBI Taxonomy" id="1450529"/>
    <lineage>
        <taxon>Eukaryota</taxon>
        <taxon>Fungi</taxon>
        <taxon>Dikarya</taxon>
        <taxon>Ascomycota</taxon>
        <taxon>Pezizomycotina</taxon>
        <taxon>Sordariomycetes</taxon>
        <taxon>Sordariomycetidae</taxon>
        <taxon>Sordariales</taxon>
        <taxon>Chaetomiaceae</taxon>
        <taxon>Trichocladium</taxon>
    </lineage>
</organism>
<evidence type="ECO:0000256" key="13">
    <source>
        <dbReference type="SAM" id="SignalP"/>
    </source>
</evidence>
<dbReference type="Gene3D" id="3.20.20.80">
    <property type="entry name" value="Glycosidases"/>
    <property type="match status" value="1"/>
</dbReference>
<dbReference type="GO" id="GO:0005576">
    <property type="term" value="C:extracellular region"/>
    <property type="evidence" value="ECO:0007669"/>
    <property type="project" value="UniProtKB-SubCell"/>
</dbReference>
<keyword evidence="5" id="KW-0964">Secreted</keyword>
<dbReference type="GO" id="GO:0008843">
    <property type="term" value="F:endochitinase activity"/>
    <property type="evidence" value="ECO:0007669"/>
    <property type="project" value="UniProtKB-EC"/>
</dbReference>
<gene>
    <name evidence="15" type="ORF">BT67DRAFT_89278</name>
</gene>
<accession>A0AAN6UG69</accession>
<evidence type="ECO:0000256" key="6">
    <source>
        <dbReference type="ARBA" id="ARBA00022729"/>
    </source>
</evidence>
<dbReference type="Pfam" id="PF00704">
    <property type="entry name" value="Glyco_hydro_18"/>
    <property type="match status" value="1"/>
</dbReference>
<evidence type="ECO:0000256" key="8">
    <source>
        <dbReference type="ARBA" id="ARBA00023024"/>
    </source>
</evidence>
<evidence type="ECO:0000256" key="7">
    <source>
        <dbReference type="ARBA" id="ARBA00022801"/>
    </source>
</evidence>
<reference evidence="15" key="1">
    <citation type="journal article" date="2023" name="Mol. Phylogenet. Evol.">
        <title>Genome-scale phylogeny and comparative genomics of the fungal order Sordariales.</title>
        <authorList>
            <person name="Hensen N."/>
            <person name="Bonometti L."/>
            <person name="Westerberg I."/>
            <person name="Brannstrom I.O."/>
            <person name="Guillou S."/>
            <person name="Cros-Aarteil S."/>
            <person name="Calhoun S."/>
            <person name="Haridas S."/>
            <person name="Kuo A."/>
            <person name="Mondo S."/>
            <person name="Pangilinan J."/>
            <person name="Riley R."/>
            <person name="LaButti K."/>
            <person name="Andreopoulos B."/>
            <person name="Lipzen A."/>
            <person name="Chen C."/>
            <person name="Yan M."/>
            <person name="Daum C."/>
            <person name="Ng V."/>
            <person name="Clum A."/>
            <person name="Steindorff A."/>
            <person name="Ohm R.A."/>
            <person name="Martin F."/>
            <person name="Silar P."/>
            <person name="Natvig D.O."/>
            <person name="Lalanne C."/>
            <person name="Gautier V."/>
            <person name="Ament-Velasquez S.L."/>
            <person name="Kruys A."/>
            <person name="Hutchinson M.I."/>
            <person name="Powell A.J."/>
            <person name="Barry K."/>
            <person name="Miller A.N."/>
            <person name="Grigoriev I.V."/>
            <person name="Debuchy R."/>
            <person name="Gladieux P."/>
            <person name="Hiltunen Thoren M."/>
            <person name="Johannesson H."/>
        </authorList>
    </citation>
    <scope>NUCLEOTIDE SEQUENCE</scope>
    <source>
        <strain evidence="15">CBS 123565</strain>
    </source>
</reference>
<dbReference type="GO" id="GO:0008061">
    <property type="term" value="F:chitin binding"/>
    <property type="evidence" value="ECO:0007669"/>
    <property type="project" value="InterPro"/>
</dbReference>
<dbReference type="InterPro" id="IPR050314">
    <property type="entry name" value="Glycosyl_Hydrlase_18"/>
</dbReference>
<dbReference type="EC" id="3.2.1.14" evidence="4"/>
<dbReference type="Proteomes" id="UP001304895">
    <property type="component" value="Unassembled WGS sequence"/>
</dbReference>
<dbReference type="InterPro" id="IPR001579">
    <property type="entry name" value="Glyco_hydro_18_chit_AS"/>
</dbReference>
<dbReference type="InterPro" id="IPR001223">
    <property type="entry name" value="Glyco_hydro18_cat"/>
</dbReference>
<evidence type="ECO:0000256" key="4">
    <source>
        <dbReference type="ARBA" id="ARBA00012729"/>
    </source>
</evidence>
<dbReference type="PROSITE" id="PS51910">
    <property type="entry name" value="GH18_2"/>
    <property type="match status" value="1"/>
</dbReference>
<evidence type="ECO:0000256" key="12">
    <source>
        <dbReference type="RuleBase" id="RU000489"/>
    </source>
</evidence>
<reference evidence="15" key="2">
    <citation type="submission" date="2023-05" db="EMBL/GenBank/DDBJ databases">
        <authorList>
            <consortium name="Lawrence Berkeley National Laboratory"/>
            <person name="Steindorff A."/>
            <person name="Hensen N."/>
            <person name="Bonometti L."/>
            <person name="Westerberg I."/>
            <person name="Brannstrom I.O."/>
            <person name="Guillou S."/>
            <person name="Cros-Aarteil S."/>
            <person name="Calhoun S."/>
            <person name="Haridas S."/>
            <person name="Kuo A."/>
            <person name="Mondo S."/>
            <person name="Pangilinan J."/>
            <person name="Riley R."/>
            <person name="Labutti K."/>
            <person name="Andreopoulos B."/>
            <person name="Lipzen A."/>
            <person name="Chen C."/>
            <person name="Yanf M."/>
            <person name="Daum C."/>
            <person name="Ng V."/>
            <person name="Clum A."/>
            <person name="Ohm R."/>
            <person name="Martin F."/>
            <person name="Silar P."/>
            <person name="Natvig D."/>
            <person name="Lalanne C."/>
            <person name="Gautier V."/>
            <person name="Ament-Velasquez S.L."/>
            <person name="Kruys A."/>
            <person name="Hutchinson M.I."/>
            <person name="Powell A.J."/>
            <person name="Barry K."/>
            <person name="Miller A.N."/>
            <person name="Grigoriev I.V."/>
            <person name="Debuchy R."/>
            <person name="Gladieux P."/>
            <person name="Thoren M.H."/>
            <person name="Johannesson H."/>
        </authorList>
    </citation>
    <scope>NUCLEOTIDE SEQUENCE</scope>
    <source>
        <strain evidence="15">CBS 123565</strain>
    </source>
</reference>
<evidence type="ECO:0000313" key="16">
    <source>
        <dbReference type="Proteomes" id="UP001304895"/>
    </source>
</evidence>
<dbReference type="FunFam" id="3.20.20.80:FF:000075">
    <property type="entry name" value="Sporulation-specific chitinase"/>
    <property type="match status" value="1"/>
</dbReference>
<dbReference type="CDD" id="cd06548">
    <property type="entry name" value="GH18_chitinase"/>
    <property type="match status" value="1"/>
</dbReference>
<proteinExistence type="inferred from homology"/>
<dbReference type="SUPFAM" id="SSF54556">
    <property type="entry name" value="Chitinase insertion domain"/>
    <property type="match status" value="1"/>
</dbReference>
<dbReference type="AlphaFoldDB" id="A0AAN6UG69"/>
<evidence type="ECO:0000313" key="15">
    <source>
        <dbReference type="EMBL" id="KAK4132417.1"/>
    </source>
</evidence>
<feature type="domain" description="GH18" evidence="14">
    <location>
        <begin position="66"/>
        <end position="432"/>
    </location>
</feature>
<evidence type="ECO:0000256" key="2">
    <source>
        <dbReference type="ARBA" id="ARBA00004613"/>
    </source>
</evidence>
<evidence type="ECO:0000256" key="1">
    <source>
        <dbReference type="ARBA" id="ARBA00000822"/>
    </source>
</evidence>
<dbReference type="EMBL" id="MU853418">
    <property type="protein sequence ID" value="KAK4132417.1"/>
    <property type="molecule type" value="Genomic_DNA"/>
</dbReference>
<keyword evidence="10 12" id="KW-0326">Glycosidase</keyword>
<keyword evidence="11" id="KW-0624">Polysaccharide degradation</keyword>
<dbReference type="InterPro" id="IPR011583">
    <property type="entry name" value="Chitinase_II/V-like_cat"/>
</dbReference>
<feature type="signal peptide" evidence="13">
    <location>
        <begin position="1"/>
        <end position="18"/>
    </location>
</feature>
<comment type="catalytic activity">
    <reaction evidence="1">
        <text>Random endo-hydrolysis of N-acetyl-beta-D-glucosaminide (1-&gt;4)-beta-linkages in chitin and chitodextrins.</text>
        <dbReference type="EC" id="3.2.1.14"/>
    </reaction>
</comment>
<keyword evidence="9" id="KW-0119">Carbohydrate metabolism</keyword>
<keyword evidence="8" id="KW-0146">Chitin degradation</keyword>
<dbReference type="InterPro" id="IPR029070">
    <property type="entry name" value="Chitinase_insertion_sf"/>
</dbReference>
<dbReference type="InterPro" id="IPR017853">
    <property type="entry name" value="GH"/>
</dbReference>
<dbReference type="SUPFAM" id="SSF51445">
    <property type="entry name" value="(Trans)glycosidases"/>
    <property type="match status" value="1"/>
</dbReference>
<dbReference type="PANTHER" id="PTHR11177:SF384">
    <property type="entry name" value="CHITINASE"/>
    <property type="match status" value="1"/>
</dbReference>
<dbReference type="PANTHER" id="PTHR11177">
    <property type="entry name" value="CHITINASE"/>
    <property type="match status" value="1"/>
</dbReference>
<name>A0AAN6UG69_9PEZI</name>
<comment type="similarity">
    <text evidence="3">Belongs to the glycosyl hydrolase 18 family. Chitinase class V subfamily.</text>
</comment>
<keyword evidence="7 12" id="KW-0378">Hydrolase</keyword>
<comment type="subcellular location">
    <subcellularLocation>
        <location evidence="2">Secreted</location>
    </subcellularLocation>
</comment>
<keyword evidence="16" id="KW-1185">Reference proteome</keyword>
<evidence type="ECO:0000256" key="9">
    <source>
        <dbReference type="ARBA" id="ARBA00023277"/>
    </source>
</evidence>
<evidence type="ECO:0000256" key="3">
    <source>
        <dbReference type="ARBA" id="ARBA00008682"/>
    </source>
</evidence>
<dbReference type="GO" id="GO:0006032">
    <property type="term" value="P:chitin catabolic process"/>
    <property type="evidence" value="ECO:0007669"/>
    <property type="project" value="UniProtKB-KW"/>
</dbReference>
<evidence type="ECO:0000256" key="10">
    <source>
        <dbReference type="ARBA" id="ARBA00023295"/>
    </source>
</evidence>
<evidence type="ECO:0000256" key="11">
    <source>
        <dbReference type="ARBA" id="ARBA00023326"/>
    </source>
</evidence>
<evidence type="ECO:0000256" key="5">
    <source>
        <dbReference type="ARBA" id="ARBA00022525"/>
    </source>
</evidence>
<dbReference type="Gene3D" id="3.10.50.10">
    <property type="match status" value="1"/>
</dbReference>
<dbReference type="PROSITE" id="PS01095">
    <property type="entry name" value="GH18_1"/>
    <property type="match status" value="1"/>
</dbReference>
<feature type="chain" id="PRO_5043021631" description="chitinase" evidence="13">
    <location>
        <begin position="19"/>
        <end position="456"/>
    </location>
</feature>
<comment type="caution">
    <text evidence="15">The sequence shown here is derived from an EMBL/GenBank/DDBJ whole genome shotgun (WGS) entry which is preliminary data.</text>
</comment>
<evidence type="ECO:0000259" key="14">
    <source>
        <dbReference type="PROSITE" id="PS51910"/>
    </source>
</evidence>
<sequence length="456" mass="48833">MLSLLLLLAAPFLPSSTAAPGPRVPQAPSPDIVPRWNRRDVNSLGCNPSVNAGNATNTTIGPPSTYRNALYFTNWGIYGANFQPTQLPVDNVTHVIYAFADIAPDGEVRSSDSYADLEKHYPADSWNDPGSNAYGCVKQLYLLKKKNRQMKTLLSIGGWTYSPKFAPVAATEAGRQRFCSSAITLLKDWGFDGLDIDWEYPANAAEAQHYVLLLQTCRTALDAYAAESAPGYRFLLTIAAPAGPHNYDTLDIAAMDPLLDAWHLMAYDYAGGWDATTGHASNLFPDPASPGGSTKFSTDRAVADYAARGVAPHRLVLGMPLYGRAFENTVPGPGQPYAGVGPGSVEPGVYLYRDLPRAGAAVVYYDAVAKASYSFDAASGEMVSYDTLDSARVKTAYLLEKGLGGAVFWEASGDKAGADSLVAAVAGGLRTLDATRNWLGFPASRYDNIREGMPGQ</sequence>